<evidence type="ECO:0000313" key="4">
    <source>
        <dbReference type="Proteomes" id="UP000232891"/>
    </source>
</evidence>
<evidence type="ECO:0000256" key="1">
    <source>
        <dbReference type="SAM" id="MobiDB-lite"/>
    </source>
</evidence>
<evidence type="ECO:0000313" key="3">
    <source>
        <dbReference type="EMBL" id="PKA79103.1"/>
    </source>
</evidence>
<dbReference type="Proteomes" id="UP000232891">
    <property type="component" value="Unassembled WGS sequence"/>
</dbReference>
<gene>
    <name evidence="3" type="ORF">ATI14_6272</name>
</gene>
<dbReference type="RefSeq" id="WP_080519919.1">
    <property type="nucleotide sequence ID" value="NZ_PHHD01000001.1"/>
</dbReference>
<keyword evidence="4" id="KW-1185">Reference proteome</keyword>
<accession>A0ABX4QQH7</accession>
<feature type="domain" description="RES" evidence="2">
    <location>
        <begin position="196"/>
        <end position="354"/>
    </location>
</feature>
<sequence>MEKVVCFKCIKESYLERQIKRKGSSTLCTLCGVKRKCLPLSSISYMVKTVLDGYICEGDYYRRFNPHLSQEGDDPEFWISEVLGCDNVEPIVQAICNDLEGYAYSRDTNYVRRPSLPDGIGCQWVEFQEGMLHGNRFFNDGARKFLGWLFDGLDSYPSSSQDNAIVRLLASETAPPIFRARPCTSSDEIDSISADPDRNLGAPPKDKAKDGRMNPVGVPAFYGAFDRNTCVAELRPPVGSDVISGEFRLNGAVRVLDFGRFAEADLGAHPSFFEPNYFLKAGRRDFLRALHDQITVPVIPGSGKSYLITQVIAEYLATQHFPRFDGVIFKSVQKPGEQNIVLFSHVASQETSVMQPVNGGYMILGPRESLGPQIAFVPGSLVIHTITGVHYEQDDYALGT</sequence>
<protein>
    <submittedName>
        <fullName evidence="3">RES domain-containing protein</fullName>
    </submittedName>
</protein>
<name>A0ABX4QQH7_PSETO</name>
<organism evidence="3 4">
    <name type="scientific">Pseudomonas tolaasii NCPPB 2192</name>
    <dbReference type="NCBI Taxonomy" id="564423"/>
    <lineage>
        <taxon>Bacteria</taxon>
        <taxon>Pseudomonadati</taxon>
        <taxon>Pseudomonadota</taxon>
        <taxon>Gammaproteobacteria</taxon>
        <taxon>Pseudomonadales</taxon>
        <taxon>Pseudomonadaceae</taxon>
        <taxon>Pseudomonas</taxon>
    </lineage>
</organism>
<reference evidence="3 4" key="1">
    <citation type="submission" date="2017-11" db="EMBL/GenBank/DDBJ databases">
        <title>Genome sequencing of a diverse group of Pseudomonas species.</title>
        <authorList>
            <person name="Loper J."/>
        </authorList>
    </citation>
    <scope>NUCLEOTIDE SEQUENCE [LARGE SCALE GENOMIC DNA]</scope>
    <source>
        <strain evidence="3 4">NCPPB 2192</strain>
    </source>
</reference>
<proteinExistence type="predicted"/>
<dbReference type="EMBL" id="PHHD01000001">
    <property type="protein sequence ID" value="PKA79103.1"/>
    <property type="molecule type" value="Genomic_DNA"/>
</dbReference>
<dbReference type="GeneID" id="55849273"/>
<dbReference type="InterPro" id="IPR014914">
    <property type="entry name" value="RES_dom"/>
</dbReference>
<feature type="region of interest" description="Disordered" evidence="1">
    <location>
        <begin position="188"/>
        <end position="210"/>
    </location>
</feature>
<evidence type="ECO:0000259" key="2">
    <source>
        <dbReference type="SMART" id="SM00953"/>
    </source>
</evidence>
<comment type="caution">
    <text evidence="3">The sequence shown here is derived from an EMBL/GenBank/DDBJ whole genome shotgun (WGS) entry which is preliminary data.</text>
</comment>
<dbReference type="SMART" id="SM00953">
    <property type="entry name" value="RES"/>
    <property type="match status" value="1"/>
</dbReference>
<dbReference type="Pfam" id="PF08808">
    <property type="entry name" value="RES"/>
    <property type="match status" value="1"/>
</dbReference>